<feature type="domain" description="C2H2-type" evidence="10">
    <location>
        <begin position="718"/>
        <end position="744"/>
    </location>
</feature>
<feature type="compositionally biased region" description="Low complexity" evidence="9">
    <location>
        <begin position="324"/>
        <end position="333"/>
    </location>
</feature>
<evidence type="ECO:0000313" key="11">
    <source>
        <dbReference type="EMBL" id="ODQ62620.1"/>
    </source>
</evidence>
<feature type="compositionally biased region" description="Basic residues" evidence="9">
    <location>
        <begin position="373"/>
        <end position="395"/>
    </location>
</feature>
<feature type="compositionally biased region" description="Polar residues" evidence="9">
    <location>
        <begin position="126"/>
        <end position="137"/>
    </location>
</feature>
<dbReference type="InterPro" id="IPR013087">
    <property type="entry name" value="Znf_C2H2_type"/>
</dbReference>
<dbReference type="SMART" id="SM00355">
    <property type="entry name" value="ZnF_C2H2"/>
    <property type="match status" value="8"/>
</dbReference>
<dbReference type="Proteomes" id="UP000094112">
    <property type="component" value="Unassembled WGS sequence"/>
</dbReference>
<dbReference type="PROSITE" id="PS00028">
    <property type="entry name" value="ZINC_FINGER_C2H2_1"/>
    <property type="match status" value="4"/>
</dbReference>
<dbReference type="FunFam" id="3.30.160.60:FF:000624">
    <property type="entry name" value="zinc finger protein 697"/>
    <property type="match status" value="1"/>
</dbReference>
<evidence type="ECO:0000256" key="3">
    <source>
        <dbReference type="ARBA" id="ARBA00022723"/>
    </source>
</evidence>
<keyword evidence="12" id="KW-1185">Reference proteome</keyword>
<proteinExistence type="inferred from homology"/>
<evidence type="ECO:0000256" key="9">
    <source>
        <dbReference type="SAM" id="MobiDB-lite"/>
    </source>
</evidence>
<feature type="region of interest" description="Disordered" evidence="9">
    <location>
        <begin position="44"/>
        <end position="77"/>
    </location>
</feature>
<comment type="subcellular location">
    <subcellularLocation>
        <location evidence="1">Nucleus</location>
    </subcellularLocation>
</comment>
<feature type="region of interest" description="Disordered" evidence="9">
    <location>
        <begin position="105"/>
        <end position="161"/>
    </location>
</feature>
<dbReference type="GO" id="GO:0045944">
    <property type="term" value="P:positive regulation of transcription by RNA polymerase II"/>
    <property type="evidence" value="ECO:0007669"/>
    <property type="project" value="UniProtKB-ARBA"/>
</dbReference>
<reference evidence="11 12" key="1">
    <citation type="journal article" date="2016" name="Proc. Natl. Acad. Sci. U.S.A.">
        <title>Comparative genomics of biotechnologically important yeasts.</title>
        <authorList>
            <person name="Riley R."/>
            <person name="Haridas S."/>
            <person name="Wolfe K.H."/>
            <person name="Lopes M.R."/>
            <person name="Hittinger C.T."/>
            <person name="Goeker M."/>
            <person name="Salamov A.A."/>
            <person name="Wisecaver J.H."/>
            <person name="Long T.M."/>
            <person name="Calvey C.H."/>
            <person name="Aerts A.L."/>
            <person name="Barry K.W."/>
            <person name="Choi C."/>
            <person name="Clum A."/>
            <person name="Coughlan A.Y."/>
            <person name="Deshpande S."/>
            <person name="Douglass A.P."/>
            <person name="Hanson S.J."/>
            <person name="Klenk H.-P."/>
            <person name="LaButti K.M."/>
            <person name="Lapidus A."/>
            <person name="Lindquist E.A."/>
            <person name="Lipzen A.M."/>
            <person name="Meier-Kolthoff J.P."/>
            <person name="Ohm R.A."/>
            <person name="Otillar R.P."/>
            <person name="Pangilinan J.L."/>
            <person name="Peng Y."/>
            <person name="Rokas A."/>
            <person name="Rosa C.A."/>
            <person name="Scheuner C."/>
            <person name="Sibirny A.A."/>
            <person name="Slot J.C."/>
            <person name="Stielow J.B."/>
            <person name="Sun H."/>
            <person name="Kurtzman C.P."/>
            <person name="Blackwell M."/>
            <person name="Grigoriev I.V."/>
            <person name="Jeffries T.W."/>
        </authorList>
    </citation>
    <scope>NUCLEOTIDE SEQUENCE [LARGE SCALE GENOMIC DNA]</scope>
    <source>
        <strain evidence="12">ATCC 58044 / CBS 1984 / NCYC 433 / NRRL Y-366-8</strain>
    </source>
</reference>
<feature type="domain" description="C2H2-type" evidence="10">
    <location>
        <begin position="662"/>
        <end position="689"/>
    </location>
</feature>
<dbReference type="FunFam" id="3.30.160.60:FF:001627">
    <property type="entry name" value="Zinc finger protein 655"/>
    <property type="match status" value="1"/>
</dbReference>
<evidence type="ECO:0000313" key="12">
    <source>
        <dbReference type="Proteomes" id="UP000094112"/>
    </source>
</evidence>
<dbReference type="RefSeq" id="XP_019041827.1">
    <property type="nucleotide sequence ID" value="XM_019184450.1"/>
</dbReference>
<dbReference type="GeneID" id="30201696"/>
<dbReference type="Pfam" id="PF00096">
    <property type="entry name" value="zf-C2H2"/>
    <property type="match status" value="4"/>
</dbReference>
<organism evidence="11 12">
    <name type="scientific">Wickerhamomyces anomalus (strain ATCC 58044 / CBS 1984 / NCYC 433 / NRRL Y-366-8)</name>
    <name type="common">Yeast</name>
    <name type="synonym">Hansenula anomala</name>
    <dbReference type="NCBI Taxonomy" id="683960"/>
    <lineage>
        <taxon>Eukaryota</taxon>
        <taxon>Fungi</taxon>
        <taxon>Dikarya</taxon>
        <taxon>Ascomycota</taxon>
        <taxon>Saccharomycotina</taxon>
        <taxon>Saccharomycetes</taxon>
        <taxon>Phaffomycetales</taxon>
        <taxon>Wickerhamomycetaceae</taxon>
        <taxon>Wickerhamomyces</taxon>
    </lineage>
</organism>
<dbReference type="Pfam" id="PF18217">
    <property type="entry name" value="Zap1_zf2"/>
    <property type="match status" value="1"/>
</dbReference>
<dbReference type="GO" id="GO:0008270">
    <property type="term" value="F:zinc ion binding"/>
    <property type="evidence" value="ECO:0007669"/>
    <property type="project" value="UniProtKB-KW"/>
</dbReference>
<feature type="compositionally biased region" description="Polar residues" evidence="9">
    <location>
        <begin position="66"/>
        <end position="77"/>
    </location>
</feature>
<sequence length="744" mass="86310">MVDQNHDGQRSVHNIENELSKYSLDDTEISQLLDNNQVENIERKLSSTSSLSVSSSDSLPSTNTTQSQKDPNSNNTLIKELNNGLIHGHIHNFENFTYIHGHIHTNEQTSSSSPPPPQISELKNFHPQQQSSLSLPTVENDDQSQRRRRRSSHRHFNEPESSQFSDCQHFEFLNCHDKNSILNSEIQCNEDHENCVPKIVEICCDNKHDSQNDLIPIFPSCTDHEQTEHVEKPLKEIQDEPKLDLNCAGSLDDCIDIKCDLDTCNIDELYCRYCEDIDQITNESTSTPIAESQPVKLENKDSTESNNNNNYMDILNDLQRDLNQQQQQQQQQQTTLSKNNDTPLGFTNPMDCINPNCNAFKRHREDDDQQHQHTLHHHLHHHSFQHSDNHHHHHIQIHDHQPKKIKKNIKTNDHDFINFEWNFKNQTGAKCEWENCSTTLDNSFQLQNHIMEDHLLSEYNVPLQSTSNPTGSFECEWKNCDYSGYDLFSLVNHINGSHGFQYDFDINNIFKKNEQLPQPQSLDFPTPCSDSSEIKPTITTQVVRKSKRAQCEEECEETTCKWVETSSQGEIIKQCNEKFSNAQELTDHLIHHHVGSGKSEYTCLWENCSRNHRIFNQRQKIIRHLHVHTRYKPFICKVCNHSFAVESMLEQHMRTHSGEKPYKCKVCDKHFATSSSLSIHVRTHTGEKPLVCKYPGCGKRFSESSNLTKHIKTHEKFFKCDYCAKSFSKDKQLQSHMAKYHAQV</sequence>
<dbReference type="Gene3D" id="3.30.160.60">
    <property type="entry name" value="Classic Zinc Finger"/>
    <property type="match status" value="4"/>
</dbReference>
<evidence type="ECO:0000256" key="4">
    <source>
        <dbReference type="ARBA" id="ARBA00022737"/>
    </source>
</evidence>
<dbReference type="InterPro" id="IPR050329">
    <property type="entry name" value="GLI_C2H2-zinc-finger"/>
</dbReference>
<feature type="compositionally biased region" description="Low complexity" evidence="9">
    <location>
        <begin position="46"/>
        <end position="65"/>
    </location>
</feature>
<protein>
    <recommendedName>
        <fullName evidence="10">C2H2-type domain-containing protein</fullName>
    </recommendedName>
</protein>
<keyword evidence="4" id="KW-0677">Repeat</keyword>
<dbReference type="GO" id="GO:0000981">
    <property type="term" value="F:DNA-binding transcription factor activity, RNA polymerase II-specific"/>
    <property type="evidence" value="ECO:0007669"/>
    <property type="project" value="TreeGrafter"/>
</dbReference>
<dbReference type="GO" id="GO:0000978">
    <property type="term" value="F:RNA polymerase II cis-regulatory region sequence-specific DNA binding"/>
    <property type="evidence" value="ECO:0007669"/>
    <property type="project" value="UniProtKB-ARBA"/>
</dbReference>
<dbReference type="Gene3D" id="6.10.140.370">
    <property type="match status" value="1"/>
</dbReference>
<keyword evidence="3" id="KW-0479">Metal-binding</keyword>
<name>A0A1E3PBE7_WICAA</name>
<feature type="region of interest" description="Disordered" evidence="9">
    <location>
        <begin position="285"/>
        <end position="347"/>
    </location>
</feature>
<dbReference type="EMBL" id="KV454208">
    <property type="protein sequence ID" value="ODQ62620.1"/>
    <property type="molecule type" value="Genomic_DNA"/>
</dbReference>
<feature type="region of interest" description="Disordered" evidence="9">
    <location>
        <begin position="364"/>
        <end position="401"/>
    </location>
</feature>
<dbReference type="SUPFAM" id="SSF57667">
    <property type="entry name" value="beta-beta-alpha zinc fingers"/>
    <property type="match status" value="3"/>
</dbReference>
<dbReference type="STRING" id="683960.A0A1E3PBE7"/>
<dbReference type="OrthoDB" id="3437960at2759"/>
<evidence type="ECO:0000256" key="7">
    <source>
        <dbReference type="ARBA" id="ARBA00023242"/>
    </source>
</evidence>
<evidence type="ECO:0000259" key="10">
    <source>
        <dbReference type="PROSITE" id="PS50157"/>
    </source>
</evidence>
<dbReference type="AlphaFoldDB" id="A0A1E3PBE7"/>
<dbReference type="InterPro" id="IPR040792">
    <property type="entry name" value="Zap1_Znf2"/>
</dbReference>
<feature type="domain" description="C2H2-type" evidence="10">
    <location>
        <begin position="690"/>
        <end position="714"/>
    </location>
</feature>
<keyword evidence="7" id="KW-0539">Nucleus</keyword>
<gene>
    <name evidence="11" type="ORF">WICANDRAFT_76792</name>
</gene>
<keyword evidence="5 8" id="KW-0863">Zinc-finger</keyword>
<evidence type="ECO:0000256" key="2">
    <source>
        <dbReference type="ARBA" id="ARBA00006991"/>
    </source>
</evidence>
<dbReference type="PANTHER" id="PTHR19818:SF139">
    <property type="entry name" value="PAIR-RULE PROTEIN ODD-PAIRED"/>
    <property type="match status" value="1"/>
</dbReference>
<feature type="domain" description="C2H2-type" evidence="10">
    <location>
        <begin position="634"/>
        <end position="661"/>
    </location>
</feature>
<comment type="similarity">
    <text evidence="2">Belongs to the krueppel C2H2-type zinc-finger protein family.</text>
</comment>
<evidence type="ECO:0000256" key="8">
    <source>
        <dbReference type="PROSITE-ProRule" id="PRU00042"/>
    </source>
</evidence>
<dbReference type="FunFam" id="3.30.160.60:FF:000125">
    <property type="entry name" value="Putative zinc finger protein 143"/>
    <property type="match status" value="1"/>
</dbReference>
<evidence type="ECO:0000256" key="5">
    <source>
        <dbReference type="ARBA" id="ARBA00022771"/>
    </source>
</evidence>
<dbReference type="PROSITE" id="PS50157">
    <property type="entry name" value="ZINC_FINGER_C2H2_2"/>
    <property type="match status" value="5"/>
</dbReference>
<feature type="domain" description="C2H2-type" evidence="10">
    <location>
        <begin position="606"/>
        <end position="633"/>
    </location>
</feature>
<keyword evidence="6" id="KW-0862">Zinc</keyword>
<accession>A0A1E3PBE7</accession>
<dbReference type="PANTHER" id="PTHR19818">
    <property type="entry name" value="ZINC FINGER PROTEIN ZIC AND GLI"/>
    <property type="match status" value="1"/>
</dbReference>
<evidence type="ECO:0000256" key="6">
    <source>
        <dbReference type="ARBA" id="ARBA00022833"/>
    </source>
</evidence>
<dbReference type="GO" id="GO:0005634">
    <property type="term" value="C:nucleus"/>
    <property type="evidence" value="ECO:0007669"/>
    <property type="project" value="UniProtKB-SubCell"/>
</dbReference>
<evidence type="ECO:0000256" key="1">
    <source>
        <dbReference type="ARBA" id="ARBA00004123"/>
    </source>
</evidence>
<dbReference type="InterPro" id="IPR036236">
    <property type="entry name" value="Znf_C2H2_sf"/>
</dbReference>